<dbReference type="InterPro" id="IPR052396">
    <property type="entry name" value="Meiotic_Drive_Suppr_Kinase"/>
</dbReference>
<dbReference type="PANTHER" id="PTHR37171:SF1">
    <property type="entry name" value="SERINE_THREONINE-PROTEIN KINASE YRZF-RELATED"/>
    <property type="match status" value="1"/>
</dbReference>
<dbReference type="Proteomes" id="UP000053820">
    <property type="component" value="Unassembled WGS sequence"/>
</dbReference>
<dbReference type="AlphaFoldDB" id="A0A0C9W5V0"/>
<dbReference type="InterPro" id="IPR009330">
    <property type="entry name" value="LipoPS_heptP_kinase"/>
</dbReference>
<evidence type="ECO:0000313" key="3">
    <source>
        <dbReference type="Proteomes" id="UP000053820"/>
    </source>
</evidence>
<dbReference type="HOGENOM" id="CLU_013871_2_2_1"/>
<dbReference type="OrthoDB" id="4062651at2759"/>
<evidence type="ECO:0000313" key="2">
    <source>
        <dbReference type="EMBL" id="KIJ62128.1"/>
    </source>
</evidence>
<name>A0A0C9W5V0_9AGAM</name>
<gene>
    <name evidence="2" type="ORF">HYDPIDRAFT_176673</name>
</gene>
<dbReference type="PANTHER" id="PTHR37171">
    <property type="entry name" value="SERINE/THREONINE-PROTEIN KINASE YRZF-RELATED"/>
    <property type="match status" value="1"/>
</dbReference>
<proteinExistence type="predicted"/>
<reference evidence="2 3" key="1">
    <citation type="submission" date="2014-04" db="EMBL/GenBank/DDBJ databases">
        <title>Evolutionary Origins and Diversification of the Mycorrhizal Mutualists.</title>
        <authorList>
            <consortium name="DOE Joint Genome Institute"/>
            <consortium name="Mycorrhizal Genomics Consortium"/>
            <person name="Kohler A."/>
            <person name="Kuo A."/>
            <person name="Nagy L.G."/>
            <person name="Floudas D."/>
            <person name="Copeland A."/>
            <person name="Barry K.W."/>
            <person name="Cichocki N."/>
            <person name="Veneault-Fourrey C."/>
            <person name="LaButti K."/>
            <person name="Lindquist E.A."/>
            <person name="Lipzen A."/>
            <person name="Lundell T."/>
            <person name="Morin E."/>
            <person name="Murat C."/>
            <person name="Riley R."/>
            <person name="Ohm R."/>
            <person name="Sun H."/>
            <person name="Tunlid A."/>
            <person name="Henrissat B."/>
            <person name="Grigoriev I.V."/>
            <person name="Hibbett D.S."/>
            <person name="Martin F."/>
        </authorList>
    </citation>
    <scope>NUCLEOTIDE SEQUENCE [LARGE SCALE GENOMIC DNA]</scope>
    <source>
        <strain evidence="2 3">MD-312</strain>
    </source>
</reference>
<protein>
    <recommendedName>
        <fullName evidence="1">Protein kinase domain-containing protein</fullName>
    </recommendedName>
</protein>
<keyword evidence="3" id="KW-1185">Reference proteome</keyword>
<dbReference type="InterPro" id="IPR000719">
    <property type="entry name" value="Prot_kinase_dom"/>
</dbReference>
<organism evidence="2 3">
    <name type="scientific">Hydnomerulius pinastri MD-312</name>
    <dbReference type="NCBI Taxonomy" id="994086"/>
    <lineage>
        <taxon>Eukaryota</taxon>
        <taxon>Fungi</taxon>
        <taxon>Dikarya</taxon>
        <taxon>Basidiomycota</taxon>
        <taxon>Agaricomycotina</taxon>
        <taxon>Agaricomycetes</taxon>
        <taxon>Agaricomycetidae</taxon>
        <taxon>Boletales</taxon>
        <taxon>Boletales incertae sedis</taxon>
        <taxon>Leucogyrophana</taxon>
    </lineage>
</organism>
<feature type="domain" description="Protein kinase" evidence="1">
    <location>
        <begin position="275"/>
        <end position="460"/>
    </location>
</feature>
<dbReference type="Pfam" id="PF06176">
    <property type="entry name" value="WaaY"/>
    <property type="match status" value="1"/>
</dbReference>
<evidence type="ECO:0000259" key="1">
    <source>
        <dbReference type="PROSITE" id="PS50011"/>
    </source>
</evidence>
<dbReference type="SUPFAM" id="SSF56112">
    <property type="entry name" value="Protein kinase-like (PK-like)"/>
    <property type="match status" value="1"/>
</dbReference>
<sequence length="460" mass="51571">MSSTPSQAAKSTEYLKNQSGNHRILDGRCPATNAVNTVAPPIQLFNPVLAYFTSKAFDPQYDVPPDFIFDVHSLRTDFALIHATELARRDHLKHSLQKVIGHPLIFAGNGDKTAPDAVGVSSYNEVTTYLVVSEEKKEFGDGNSDPSIQASFSYLRIFCQEENRNLRLRCCCPVLIIAHAGPWLTIMGGIITSRCIVQRLTDFLWIPARSTHDDEHSIRIARVLYALKESIKLLDSWYKTMFQTTQPYDLSHPAPHPRFFPSPNTYISDDIPTEFAYQRPLEHSDSCVTYLARTIGSNPIDIVVKFVTRYGADAHREMATKGFAPKLLYHGNINIDADMPSYGTLRMVVMEYVEGLTFADAVQQRKIPERFKSDLQQAITQLHTAGFVFGDLRQPNIIVTPQKSVVAQLIDFDWAGRDGDVMYPVAISTSIPWPAGVKGLNTIRKQDDLTMLNSLMSLCP</sequence>
<dbReference type="GO" id="GO:0005524">
    <property type="term" value="F:ATP binding"/>
    <property type="evidence" value="ECO:0007669"/>
    <property type="project" value="InterPro"/>
</dbReference>
<dbReference type="EMBL" id="KN839857">
    <property type="protein sequence ID" value="KIJ62128.1"/>
    <property type="molecule type" value="Genomic_DNA"/>
</dbReference>
<dbReference type="GO" id="GO:0004672">
    <property type="term" value="F:protein kinase activity"/>
    <property type="evidence" value="ECO:0007669"/>
    <property type="project" value="InterPro"/>
</dbReference>
<dbReference type="InterPro" id="IPR011009">
    <property type="entry name" value="Kinase-like_dom_sf"/>
</dbReference>
<dbReference type="Gene3D" id="1.10.510.10">
    <property type="entry name" value="Transferase(Phosphotransferase) domain 1"/>
    <property type="match status" value="1"/>
</dbReference>
<accession>A0A0C9W5V0</accession>
<dbReference type="PROSITE" id="PS50011">
    <property type="entry name" value="PROTEIN_KINASE_DOM"/>
    <property type="match status" value="1"/>
</dbReference>